<dbReference type="EMBL" id="AGNL01017516">
    <property type="protein sequence ID" value="EJK64213.1"/>
    <property type="molecule type" value="Genomic_DNA"/>
</dbReference>
<reference evidence="2 3" key="1">
    <citation type="journal article" date="2012" name="Genome Biol.">
        <title>Genome and low-iron response of an oceanic diatom adapted to chronic iron limitation.</title>
        <authorList>
            <person name="Lommer M."/>
            <person name="Specht M."/>
            <person name="Roy A.S."/>
            <person name="Kraemer L."/>
            <person name="Andreson R."/>
            <person name="Gutowska M.A."/>
            <person name="Wolf J."/>
            <person name="Bergner S.V."/>
            <person name="Schilhabel M.B."/>
            <person name="Klostermeier U.C."/>
            <person name="Beiko R.G."/>
            <person name="Rosenstiel P."/>
            <person name="Hippler M."/>
            <person name="Laroche J."/>
        </authorList>
    </citation>
    <scope>NUCLEOTIDE SEQUENCE [LARGE SCALE GENOMIC DNA]</scope>
    <source>
        <strain evidence="2 3">CCMP1005</strain>
    </source>
</reference>
<feature type="non-terminal residue" evidence="2">
    <location>
        <position position="1"/>
    </location>
</feature>
<evidence type="ECO:0000313" key="2">
    <source>
        <dbReference type="EMBL" id="EJK64213.1"/>
    </source>
</evidence>
<comment type="caution">
    <text evidence="2">The sequence shown here is derived from an EMBL/GenBank/DDBJ whole genome shotgun (WGS) entry which is preliminary data.</text>
</comment>
<keyword evidence="3" id="KW-1185">Reference proteome</keyword>
<dbReference type="AlphaFoldDB" id="K0SDS8"/>
<gene>
    <name evidence="2" type="ORF">THAOC_15074</name>
</gene>
<organism evidence="2 3">
    <name type="scientific">Thalassiosira oceanica</name>
    <name type="common">Marine diatom</name>
    <dbReference type="NCBI Taxonomy" id="159749"/>
    <lineage>
        <taxon>Eukaryota</taxon>
        <taxon>Sar</taxon>
        <taxon>Stramenopiles</taxon>
        <taxon>Ochrophyta</taxon>
        <taxon>Bacillariophyta</taxon>
        <taxon>Coscinodiscophyceae</taxon>
        <taxon>Thalassiosirophycidae</taxon>
        <taxon>Thalassiosirales</taxon>
        <taxon>Thalassiosiraceae</taxon>
        <taxon>Thalassiosira</taxon>
    </lineage>
</organism>
<sequence>RAPEGERPRPPEGWTRERLYWSRRPSPGEGSLPGGAVPRRDGRGGDGRASPKGERRSPPEAGRRGDTRPPRAPAAAASMPGVFSSSRPARRGLRAPQHTIPGVLPRHRRKREPPARTSSKTTPHRGVAHHRAIGAGCKGRDAVLRQQSESGGRATPSGRGASRRSSIERHM</sequence>
<dbReference type="Proteomes" id="UP000266841">
    <property type="component" value="Unassembled WGS sequence"/>
</dbReference>
<feature type="compositionally biased region" description="Basic and acidic residues" evidence="1">
    <location>
        <begin position="38"/>
        <end position="69"/>
    </location>
</feature>
<protein>
    <submittedName>
        <fullName evidence="2">Uncharacterized protein</fullName>
    </submittedName>
</protein>
<name>K0SDS8_THAOC</name>
<evidence type="ECO:0000313" key="3">
    <source>
        <dbReference type="Proteomes" id="UP000266841"/>
    </source>
</evidence>
<proteinExistence type="predicted"/>
<feature type="region of interest" description="Disordered" evidence="1">
    <location>
        <begin position="1"/>
        <end position="171"/>
    </location>
</feature>
<accession>K0SDS8</accession>
<feature type="compositionally biased region" description="Basic and acidic residues" evidence="1">
    <location>
        <begin position="1"/>
        <end position="20"/>
    </location>
</feature>
<evidence type="ECO:0000256" key="1">
    <source>
        <dbReference type="SAM" id="MobiDB-lite"/>
    </source>
</evidence>
<feature type="compositionally biased region" description="Basic residues" evidence="1">
    <location>
        <begin position="122"/>
        <end position="132"/>
    </location>
</feature>